<keyword evidence="3 7" id="KW-0575">Peroxidase</keyword>
<accession>A0A8J5JR76</accession>
<dbReference type="EMBL" id="JAHLQT010027102">
    <property type="protein sequence ID" value="KAG7162792.1"/>
    <property type="molecule type" value="Genomic_DNA"/>
</dbReference>
<feature type="binding site" description="axial binding residue" evidence="5">
    <location>
        <position position="533"/>
    </location>
    <ligand>
        <name>heme b</name>
        <dbReference type="ChEBI" id="CHEBI:60344"/>
    </ligand>
    <ligandPart>
        <name>Fe</name>
        <dbReference type="ChEBI" id="CHEBI:18248"/>
    </ligandPart>
</feature>
<name>A0A8J5JR76_HOMAM</name>
<dbReference type="GO" id="GO:0004601">
    <property type="term" value="F:peroxidase activity"/>
    <property type="evidence" value="ECO:0007669"/>
    <property type="project" value="UniProtKB-KW"/>
</dbReference>
<reference evidence="7" key="1">
    <citation type="journal article" date="2021" name="Sci. Adv.">
        <title>The American lobster genome reveals insights on longevity, neural, and immune adaptations.</title>
        <authorList>
            <person name="Polinski J.M."/>
            <person name="Zimin A.V."/>
            <person name="Clark K.F."/>
            <person name="Kohn A.B."/>
            <person name="Sadowski N."/>
            <person name="Timp W."/>
            <person name="Ptitsyn A."/>
            <person name="Khanna P."/>
            <person name="Romanova D.Y."/>
            <person name="Williams P."/>
            <person name="Greenwood S.J."/>
            <person name="Moroz L.L."/>
            <person name="Walt D.R."/>
            <person name="Bodnar A.G."/>
        </authorList>
    </citation>
    <scope>NUCLEOTIDE SEQUENCE</scope>
    <source>
        <strain evidence="7">GMGI-L3</strain>
    </source>
</reference>
<dbReference type="GO" id="GO:0046872">
    <property type="term" value="F:metal ion binding"/>
    <property type="evidence" value="ECO:0007669"/>
    <property type="project" value="UniProtKB-KW"/>
</dbReference>
<comment type="caution">
    <text evidence="7">The sequence shown here is derived from an EMBL/GenBank/DDBJ whole genome shotgun (WGS) entry which is preliminary data.</text>
</comment>
<evidence type="ECO:0000256" key="4">
    <source>
        <dbReference type="ARBA" id="ARBA00023180"/>
    </source>
</evidence>
<keyword evidence="5" id="KW-0349">Heme</keyword>
<keyword evidence="2" id="KW-0964">Secreted</keyword>
<evidence type="ECO:0000313" key="8">
    <source>
        <dbReference type="Proteomes" id="UP000747542"/>
    </source>
</evidence>
<comment type="subcellular location">
    <subcellularLocation>
        <location evidence="1">Secreted</location>
    </subcellularLocation>
</comment>
<gene>
    <name evidence="7" type="primary">Pxt-L6</name>
    <name evidence="7" type="ORF">Hamer_G018318</name>
</gene>
<dbReference type="PANTHER" id="PTHR11475:SF4">
    <property type="entry name" value="CHORION PEROXIDASE"/>
    <property type="match status" value="1"/>
</dbReference>
<keyword evidence="4" id="KW-0325">Glycoprotein</keyword>
<dbReference type="GO" id="GO:0020037">
    <property type="term" value="F:heme binding"/>
    <property type="evidence" value="ECO:0007669"/>
    <property type="project" value="InterPro"/>
</dbReference>
<dbReference type="Pfam" id="PF03098">
    <property type="entry name" value="An_peroxidase"/>
    <property type="match status" value="2"/>
</dbReference>
<organism evidence="7 8">
    <name type="scientific">Homarus americanus</name>
    <name type="common">American lobster</name>
    <dbReference type="NCBI Taxonomy" id="6706"/>
    <lineage>
        <taxon>Eukaryota</taxon>
        <taxon>Metazoa</taxon>
        <taxon>Ecdysozoa</taxon>
        <taxon>Arthropoda</taxon>
        <taxon>Crustacea</taxon>
        <taxon>Multicrustacea</taxon>
        <taxon>Malacostraca</taxon>
        <taxon>Eumalacostraca</taxon>
        <taxon>Eucarida</taxon>
        <taxon>Decapoda</taxon>
        <taxon>Pleocyemata</taxon>
        <taxon>Astacidea</taxon>
        <taxon>Nephropoidea</taxon>
        <taxon>Nephropidae</taxon>
        <taxon>Homarus</taxon>
    </lineage>
</organism>
<evidence type="ECO:0000256" key="5">
    <source>
        <dbReference type="PIRSR" id="PIRSR619791-2"/>
    </source>
</evidence>
<keyword evidence="5" id="KW-0408">Iron</keyword>
<feature type="signal peptide" evidence="6">
    <location>
        <begin position="1"/>
        <end position="25"/>
    </location>
</feature>
<evidence type="ECO:0000256" key="1">
    <source>
        <dbReference type="ARBA" id="ARBA00004613"/>
    </source>
</evidence>
<dbReference type="InterPro" id="IPR019791">
    <property type="entry name" value="Haem_peroxidase_animal"/>
</dbReference>
<dbReference type="AlphaFoldDB" id="A0A8J5JR76"/>
<dbReference type="PANTHER" id="PTHR11475">
    <property type="entry name" value="OXIDASE/PEROXIDASE"/>
    <property type="match status" value="1"/>
</dbReference>
<dbReference type="GO" id="GO:0006979">
    <property type="term" value="P:response to oxidative stress"/>
    <property type="evidence" value="ECO:0007669"/>
    <property type="project" value="InterPro"/>
</dbReference>
<proteinExistence type="predicted"/>
<sequence>MSRWSWMVVAVVAALQRGGPLGAQGIPVEEMEELPVARVIRQISFPGGGQNGGFPGPGVSQGGFPSFGGSQGGCNCIPLVTCASVMTQITQQCRLGNGSPGVCCPASNLAAQTPARGQGDSKVFRNPNISVRMKPIDQGMLNAACNKGINHVNQVNQLEQNLLRNNKVVPRNSPASVHLRFFKTKESAKRMDQIATAIIAASSNMLRDFGLTSEQAGFGLRNIQVANTTLGRTCPPLPRCSVSSARSLNTNGSPLPNERHITNNILIDLDNPDQDFTLFVMQWAQFIDHDFAHVPFHSFPNNQGIECCENGHIVNPPPHPFCWPIDTTGDPFYGPKGSNCMNFVRSMFAVGAGEDCTFGYAEQLNQITHWIDGSTVYGSDEEEQRPLRTFRDGLLKISGNNLLPINPNQGGDCQAKERNSLCFLAGDSRVNEQPGLTAIHTVWMRQHNTVARQLRSINPQWSDEAVFQEARRIIVAQIQHITYNEWLPIIVGNNFMQSFGINVLQNGYSFDYNDNFNPSMNNEFSTAAFRFGHTLVQGTVRMISAAGGISTVRLRDHFDSLSVRERPDWMTSFIAIQQFDPFVSQELSNHLFQIVQTLSRIYNSVDDIDFFVGGLVEKKVSGGLLGWTFLCVVGDQFARLKKGDRYFYDLGGQPGSFNEGQLQEIRRTSWARILCDNSNIEAVQPLAFRQTNNAL</sequence>
<evidence type="ECO:0000256" key="6">
    <source>
        <dbReference type="SAM" id="SignalP"/>
    </source>
</evidence>
<feature type="chain" id="PRO_5035165604" evidence="6">
    <location>
        <begin position="26"/>
        <end position="695"/>
    </location>
</feature>
<dbReference type="PROSITE" id="PS50292">
    <property type="entry name" value="PEROXIDASE_3"/>
    <property type="match status" value="1"/>
</dbReference>
<dbReference type="Proteomes" id="UP000747542">
    <property type="component" value="Unassembled WGS sequence"/>
</dbReference>
<protein>
    <submittedName>
        <fullName evidence="7">Chorion peroxidase-like 6</fullName>
    </submittedName>
</protein>
<dbReference type="GO" id="GO:0005576">
    <property type="term" value="C:extracellular region"/>
    <property type="evidence" value="ECO:0007669"/>
    <property type="project" value="UniProtKB-SubCell"/>
</dbReference>
<dbReference type="InterPro" id="IPR010255">
    <property type="entry name" value="Haem_peroxidase_sf"/>
</dbReference>
<keyword evidence="3 7" id="KW-0560">Oxidoreductase</keyword>
<dbReference type="InterPro" id="IPR037120">
    <property type="entry name" value="Haem_peroxidase_sf_animal"/>
</dbReference>
<keyword evidence="8" id="KW-1185">Reference proteome</keyword>
<dbReference type="SUPFAM" id="SSF48113">
    <property type="entry name" value="Heme-dependent peroxidases"/>
    <property type="match status" value="1"/>
</dbReference>
<keyword evidence="6" id="KW-0732">Signal</keyword>
<dbReference type="CDD" id="cd09823">
    <property type="entry name" value="peroxinectin_like"/>
    <property type="match status" value="1"/>
</dbReference>
<evidence type="ECO:0000256" key="3">
    <source>
        <dbReference type="ARBA" id="ARBA00022559"/>
    </source>
</evidence>
<keyword evidence="5" id="KW-0479">Metal-binding</keyword>
<dbReference type="PRINTS" id="PR00457">
    <property type="entry name" value="ANPEROXIDASE"/>
</dbReference>
<dbReference type="Gene3D" id="1.10.640.10">
    <property type="entry name" value="Haem peroxidase domain superfamily, animal type"/>
    <property type="match status" value="2"/>
</dbReference>
<evidence type="ECO:0000313" key="7">
    <source>
        <dbReference type="EMBL" id="KAG7162792.1"/>
    </source>
</evidence>
<evidence type="ECO:0000256" key="2">
    <source>
        <dbReference type="ARBA" id="ARBA00022525"/>
    </source>
</evidence>